<protein>
    <submittedName>
        <fullName evidence="6">Oxidoreductase</fullName>
    </submittedName>
</protein>
<dbReference type="InterPro" id="IPR004113">
    <property type="entry name" value="FAD-bd_oxidored_4_C"/>
</dbReference>
<dbReference type="GO" id="GO:0016491">
    <property type="term" value="F:oxidoreductase activity"/>
    <property type="evidence" value="ECO:0007669"/>
    <property type="project" value="UniProtKB-KW"/>
</dbReference>
<keyword evidence="3" id="KW-0274">FAD</keyword>
<dbReference type="InterPro" id="IPR006094">
    <property type="entry name" value="Oxid_FAD_bind_N"/>
</dbReference>
<dbReference type="PROSITE" id="PS51387">
    <property type="entry name" value="FAD_PCMH"/>
    <property type="match status" value="1"/>
</dbReference>
<sequence length="478" mass="51613">MSLMTWLSKKKVLGMTVFSAFSDEEILTFLKQQVTDGTVTTDPQTLRQQSFNGNATGGEGGLARAFVEVGSVADIQGVLKTARKFHLAVVPQTTATSTVVGSDGITGAIILSTRKMNRILEISKDDSLAVVQPGVVNGDLDQAARKQGLFYAPDPGSKPFSSIGGNVSTNAGGMSTVRYGATKDNVLGLKAVLADGRTISLGGRTLKQAFGYDLTQLFVGSEGTLGIIYEVTVKLLPIPLGQSIMGMAFFENMGKLAKGVAAIRMSGVNPTMLEALDGNTVVALDRYEKTHYADNSGAMLIFRLDGSSDKNVQVLQDLLTKYDGQHVQVTADAQQQADLEQLRRDMLPAVFAGRNHLMEDMALPLSQLAPMMDYLQDLSQRLGVMIYTAGHAGDGNVHPTFVWDKAEDQVPAAVLEALRQAFRKTLELGGTISGEHAVGMMKNQWNNPELGDNVDYLQHQIKTLFDPMNILNPKRKID</sequence>
<dbReference type="SUPFAM" id="SSF55103">
    <property type="entry name" value="FAD-linked oxidases, C-terminal domain"/>
    <property type="match status" value="1"/>
</dbReference>
<reference evidence="6 7" key="1">
    <citation type="journal article" date="2015" name="Genome Announc.">
        <title>Expanding the biotechnology potential of lactobacilli through comparative genomics of 213 strains and associated genera.</title>
        <authorList>
            <person name="Sun Z."/>
            <person name="Harris H.M."/>
            <person name="McCann A."/>
            <person name="Guo C."/>
            <person name="Argimon S."/>
            <person name="Zhang W."/>
            <person name="Yang X."/>
            <person name="Jeffery I.B."/>
            <person name="Cooney J.C."/>
            <person name="Kagawa T.F."/>
            <person name="Liu W."/>
            <person name="Song Y."/>
            <person name="Salvetti E."/>
            <person name="Wrobel A."/>
            <person name="Rasinkangas P."/>
            <person name="Parkhill J."/>
            <person name="Rea M.C."/>
            <person name="O'Sullivan O."/>
            <person name="Ritari J."/>
            <person name="Douillard F.P."/>
            <person name="Paul Ross R."/>
            <person name="Yang R."/>
            <person name="Briner A.E."/>
            <person name="Felis G.E."/>
            <person name="de Vos W.M."/>
            <person name="Barrangou R."/>
            <person name="Klaenhammer T.R."/>
            <person name="Caufield P.W."/>
            <person name="Cui Y."/>
            <person name="Zhang H."/>
            <person name="O'Toole P.W."/>
        </authorList>
    </citation>
    <scope>NUCLEOTIDE SEQUENCE [LARGE SCALE GENOMIC DNA]</scope>
    <source>
        <strain evidence="6 7">DSM 19117</strain>
    </source>
</reference>
<evidence type="ECO:0000313" key="7">
    <source>
        <dbReference type="Proteomes" id="UP000051162"/>
    </source>
</evidence>
<dbReference type="EMBL" id="AZDT01000030">
    <property type="protein sequence ID" value="KRK75780.1"/>
    <property type="molecule type" value="Genomic_DNA"/>
</dbReference>
<dbReference type="InterPro" id="IPR036318">
    <property type="entry name" value="FAD-bd_PCMH-like_sf"/>
</dbReference>
<evidence type="ECO:0000256" key="3">
    <source>
        <dbReference type="ARBA" id="ARBA00022827"/>
    </source>
</evidence>
<dbReference type="Proteomes" id="UP000051162">
    <property type="component" value="Unassembled WGS sequence"/>
</dbReference>
<dbReference type="SUPFAM" id="SSF56176">
    <property type="entry name" value="FAD-binding/transporter-associated domain-like"/>
    <property type="match status" value="1"/>
</dbReference>
<comment type="caution">
    <text evidence="6">The sequence shown here is derived from an EMBL/GenBank/DDBJ whole genome shotgun (WGS) entry which is preliminary data.</text>
</comment>
<dbReference type="STRING" id="1423773.FD30_GL001816"/>
<dbReference type="InterPro" id="IPR016164">
    <property type="entry name" value="FAD-linked_Oxase-like_C"/>
</dbReference>
<dbReference type="PATRIC" id="fig|1423773.3.peg.1863"/>
<proteinExistence type="predicted"/>
<keyword evidence="7" id="KW-1185">Reference proteome</keyword>
<dbReference type="GO" id="GO:0071949">
    <property type="term" value="F:FAD binding"/>
    <property type="evidence" value="ECO:0007669"/>
    <property type="project" value="InterPro"/>
</dbReference>
<evidence type="ECO:0000259" key="5">
    <source>
        <dbReference type="PROSITE" id="PS51387"/>
    </source>
</evidence>
<accession>A0A0R1K554</accession>
<dbReference type="InterPro" id="IPR016169">
    <property type="entry name" value="FAD-bd_PCMH_sub2"/>
</dbReference>
<keyword evidence="2" id="KW-0285">Flavoprotein</keyword>
<dbReference type="InterPro" id="IPR016171">
    <property type="entry name" value="Vanillyl_alc_oxidase_C-sub2"/>
</dbReference>
<dbReference type="Pfam" id="PF01565">
    <property type="entry name" value="FAD_binding_4"/>
    <property type="match status" value="1"/>
</dbReference>
<gene>
    <name evidence="6" type="ORF">FD30_GL001816</name>
</gene>
<dbReference type="Pfam" id="PF02913">
    <property type="entry name" value="FAD-oxidase_C"/>
    <property type="match status" value="1"/>
</dbReference>
<evidence type="ECO:0000256" key="2">
    <source>
        <dbReference type="ARBA" id="ARBA00022630"/>
    </source>
</evidence>
<feature type="domain" description="FAD-binding PCMH-type" evidence="5">
    <location>
        <begin position="59"/>
        <end position="238"/>
    </location>
</feature>
<keyword evidence="4" id="KW-0560">Oxidoreductase</keyword>
<evidence type="ECO:0000313" key="6">
    <source>
        <dbReference type="EMBL" id="KRK75780.1"/>
    </source>
</evidence>
<organism evidence="6 7">
    <name type="scientific">Levilactobacillus namurensis DSM 19117</name>
    <dbReference type="NCBI Taxonomy" id="1423773"/>
    <lineage>
        <taxon>Bacteria</taxon>
        <taxon>Bacillati</taxon>
        <taxon>Bacillota</taxon>
        <taxon>Bacilli</taxon>
        <taxon>Lactobacillales</taxon>
        <taxon>Lactobacillaceae</taxon>
        <taxon>Levilactobacillus</taxon>
    </lineage>
</organism>
<comment type="cofactor">
    <cofactor evidence="1">
        <name>FAD</name>
        <dbReference type="ChEBI" id="CHEBI:57692"/>
    </cofactor>
</comment>
<dbReference type="AlphaFoldDB" id="A0A0R1K554"/>
<dbReference type="Gene3D" id="3.30.465.10">
    <property type="match status" value="1"/>
</dbReference>
<dbReference type="PANTHER" id="PTHR42934">
    <property type="entry name" value="GLYCOLATE OXIDASE SUBUNIT GLCD"/>
    <property type="match status" value="1"/>
</dbReference>
<dbReference type="PANTHER" id="PTHR42934:SF2">
    <property type="entry name" value="GLYCOLATE OXIDASE SUBUNIT GLCD"/>
    <property type="match status" value="1"/>
</dbReference>
<evidence type="ECO:0000256" key="1">
    <source>
        <dbReference type="ARBA" id="ARBA00001974"/>
    </source>
</evidence>
<dbReference type="InterPro" id="IPR051914">
    <property type="entry name" value="FAD-linked_OxidoTrans_Type4"/>
</dbReference>
<dbReference type="Gene3D" id="3.30.70.2740">
    <property type="match status" value="1"/>
</dbReference>
<dbReference type="InterPro" id="IPR016166">
    <property type="entry name" value="FAD-bd_PCMH"/>
</dbReference>
<name>A0A0R1K554_9LACO</name>
<dbReference type="Gene3D" id="1.10.45.10">
    <property type="entry name" value="Vanillyl-alcohol Oxidase, Chain A, domain 4"/>
    <property type="match status" value="1"/>
</dbReference>
<evidence type="ECO:0000256" key="4">
    <source>
        <dbReference type="ARBA" id="ARBA00023002"/>
    </source>
</evidence>